<evidence type="ECO:0000313" key="14">
    <source>
        <dbReference type="EMBL" id="OTQ11114.1"/>
    </source>
</evidence>
<evidence type="ECO:0000256" key="1">
    <source>
        <dbReference type="ARBA" id="ARBA00008428"/>
    </source>
</evidence>
<name>A0A242NKJ0_9GAMM</name>
<evidence type="ECO:0000256" key="10">
    <source>
        <dbReference type="ARBA" id="ARBA00044969"/>
    </source>
</evidence>
<keyword evidence="8" id="KW-0238">DNA-binding</keyword>
<dbReference type="SUPFAM" id="SSF52540">
    <property type="entry name" value="P-loop containing nucleoside triphosphate hydrolases"/>
    <property type="match status" value="1"/>
</dbReference>
<gene>
    <name evidence="14" type="ORF">B6C91_03570</name>
    <name evidence="13" type="ORF">B6D08_02835</name>
</gene>
<evidence type="ECO:0000256" key="8">
    <source>
        <dbReference type="ARBA" id="ARBA00023125"/>
    </source>
</evidence>
<dbReference type="InterPro" id="IPR007693">
    <property type="entry name" value="DNA_helicase_DnaB-like_N"/>
</dbReference>
<dbReference type="EC" id="5.6.2.3" evidence="10"/>
<evidence type="ECO:0000256" key="4">
    <source>
        <dbReference type="ARBA" id="ARBA00022741"/>
    </source>
</evidence>
<accession>A0A242NKJ0</accession>
<evidence type="ECO:0000256" key="2">
    <source>
        <dbReference type="ARBA" id="ARBA00022515"/>
    </source>
</evidence>
<evidence type="ECO:0000313" key="15">
    <source>
        <dbReference type="Proteomes" id="UP000194800"/>
    </source>
</evidence>
<dbReference type="GO" id="GO:0003677">
    <property type="term" value="F:DNA binding"/>
    <property type="evidence" value="ECO:0007669"/>
    <property type="project" value="UniProtKB-KW"/>
</dbReference>
<dbReference type="Pfam" id="PF00772">
    <property type="entry name" value="DnaB"/>
    <property type="match status" value="1"/>
</dbReference>
<feature type="domain" description="SF4 helicase" evidence="12">
    <location>
        <begin position="164"/>
        <end position="430"/>
    </location>
</feature>
<evidence type="ECO:0000256" key="6">
    <source>
        <dbReference type="ARBA" id="ARBA00022806"/>
    </source>
</evidence>
<keyword evidence="6" id="KW-0347">Helicase</keyword>
<keyword evidence="5" id="KW-0378">Hydrolase</keyword>
<dbReference type="GO" id="GO:0005524">
    <property type="term" value="F:ATP binding"/>
    <property type="evidence" value="ECO:0007669"/>
    <property type="project" value="UniProtKB-KW"/>
</dbReference>
<dbReference type="Gene3D" id="3.40.50.300">
    <property type="entry name" value="P-loop containing nucleotide triphosphate hydrolases"/>
    <property type="match status" value="1"/>
</dbReference>
<evidence type="ECO:0000313" key="13">
    <source>
        <dbReference type="EMBL" id="OTQ00778.1"/>
    </source>
</evidence>
<keyword evidence="7" id="KW-0067">ATP-binding</keyword>
<evidence type="ECO:0000259" key="12">
    <source>
        <dbReference type="PROSITE" id="PS51199"/>
    </source>
</evidence>
<evidence type="ECO:0000313" key="16">
    <source>
        <dbReference type="Proteomes" id="UP000194977"/>
    </source>
</evidence>
<proteinExistence type="inferred from homology"/>
<comment type="catalytic activity">
    <reaction evidence="11">
        <text>ATP + H2O = ADP + phosphate + H(+)</text>
        <dbReference type="Rhea" id="RHEA:13065"/>
        <dbReference type="ChEBI" id="CHEBI:15377"/>
        <dbReference type="ChEBI" id="CHEBI:15378"/>
        <dbReference type="ChEBI" id="CHEBI:30616"/>
        <dbReference type="ChEBI" id="CHEBI:43474"/>
        <dbReference type="ChEBI" id="CHEBI:456216"/>
        <dbReference type="EC" id="5.6.2.3"/>
    </reaction>
</comment>
<dbReference type="CDD" id="cd00984">
    <property type="entry name" value="DnaB_C"/>
    <property type="match status" value="1"/>
</dbReference>
<dbReference type="GO" id="GO:0043139">
    <property type="term" value="F:5'-3' DNA helicase activity"/>
    <property type="evidence" value="ECO:0007669"/>
    <property type="project" value="UniProtKB-EC"/>
</dbReference>
<keyword evidence="15" id="KW-1185">Reference proteome</keyword>
<dbReference type="Proteomes" id="UP000194800">
    <property type="component" value="Unassembled WGS sequence"/>
</dbReference>
<sequence>MDIQQLEGAVIGGLLLNGANQNSFDVLTTLSDEVFTIELYQKLYREIKQNALSKNLIDPLIISEKLSGNDSANMFETMKMCHSAANIKGYARMLKENYQAKQISQIIKQASSDIAKSNNFDNTKLIVNELVKQVNDLSTEIDDLEPIHINDVLMNMFETLENRMSGKEKIISLGLSDLDKKIGGLEPSDFVIIAGRPSMGKTEFALETIKQMAMKGQGVLVFSLEMSANQLAQRQVASSTNLATGKFRSPEELDDSDWGKISIGISQLTNLPIWMVDISDLTIEKIRNIARRHKQKHPELTAIFIDYLGLIKPPKAERFDISIGIISRELKSMAKELRTPVFALSQLSRKVEERPNKRPMNSDLRNSGEIEQDADITLLLYRDEYYNKENSNQKGLAEIIIGKARNGEVGTVYMSFINGHFNATDQAVAHQLASTKPDKKYATSKAPF</sequence>
<keyword evidence="9" id="KW-0413">Isomerase</keyword>
<dbReference type="InterPro" id="IPR003593">
    <property type="entry name" value="AAA+_ATPase"/>
</dbReference>
<dbReference type="SMART" id="SM00382">
    <property type="entry name" value="AAA"/>
    <property type="match status" value="1"/>
</dbReference>
<dbReference type="InterPro" id="IPR016136">
    <property type="entry name" value="DNA_helicase_N/primase_C"/>
</dbReference>
<dbReference type="PANTHER" id="PTHR30153:SF2">
    <property type="entry name" value="REPLICATIVE DNA HELICASE"/>
    <property type="match status" value="1"/>
</dbReference>
<dbReference type="GO" id="GO:0016787">
    <property type="term" value="F:hydrolase activity"/>
    <property type="evidence" value="ECO:0007669"/>
    <property type="project" value="UniProtKB-KW"/>
</dbReference>
<protein>
    <recommendedName>
        <fullName evidence="10">DNA 5'-3' helicase</fullName>
        <ecNumber evidence="10">5.6.2.3</ecNumber>
    </recommendedName>
</protein>
<evidence type="ECO:0000256" key="3">
    <source>
        <dbReference type="ARBA" id="ARBA00022705"/>
    </source>
</evidence>
<dbReference type="InterPro" id="IPR036185">
    <property type="entry name" value="DNA_heli_DnaB-like_N_sf"/>
</dbReference>
<dbReference type="Gene3D" id="1.10.860.10">
    <property type="entry name" value="DNAb Helicase, Chain A"/>
    <property type="match status" value="1"/>
</dbReference>
<dbReference type="Proteomes" id="UP000194977">
    <property type="component" value="Unassembled WGS sequence"/>
</dbReference>
<evidence type="ECO:0000256" key="11">
    <source>
        <dbReference type="ARBA" id="ARBA00048954"/>
    </source>
</evidence>
<keyword evidence="4" id="KW-0547">Nucleotide-binding</keyword>
<dbReference type="GO" id="GO:0006269">
    <property type="term" value="P:DNA replication, synthesis of primer"/>
    <property type="evidence" value="ECO:0007669"/>
    <property type="project" value="UniProtKB-KW"/>
</dbReference>
<dbReference type="Pfam" id="PF03796">
    <property type="entry name" value="DnaB_C"/>
    <property type="match status" value="1"/>
</dbReference>
<dbReference type="EMBL" id="NART01000009">
    <property type="protein sequence ID" value="OTQ11114.1"/>
    <property type="molecule type" value="Genomic_DNA"/>
</dbReference>
<dbReference type="InterPro" id="IPR007694">
    <property type="entry name" value="DNA_helicase_DnaB-like_C"/>
</dbReference>
<dbReference type="InterPro" id="IPR027417">
    <property type="entry name" value="P-loop_NTPase"/>
</dbReference>
<dbReference type="EMBL" id="NARP01000006">
    <property type="protein sequence ID" value="OTQ00778.1"/>
    <property type="molecule type" value="Genomic_DNA"/>
</dbReference>
<dbReference type="GO" id="GO:1990077">
    <property type="term" value="C:primosome complex"/>
    <property type="evidence" value="ECO:0007669"/>
    <property type="project" value="UniProtKB-KW"/>
</dbReference>
<dbReference type="RefSeq" id="WP_086300654.1">
    <property type="nucleotide sequence ID" value="NZ_MZNE01000010.1"/>
</dbReference>
<comment type="caution">
    <text evidence="13">The sequence shown here is derived from an EMBL/GenBank/DDBJ whole genome shotgun (WGS) entry which is preliminary data.</text>
</comment>
<dbReference type="AlphaFoldDB" id="A0A242NKJ0"/>
<evidence type="ECO:0000256" key="5">
    <source>
        <dbReference type="ARBA" id="ARBA00022801"/>
    </source>
</evidence>
<dbReference type="PANTHER" id="PTHR30153">
    <property type="entry name" value="REPLICATIVE DNA HELICASE DNAB"/>
    <property type="match status" value="1"/>
</dbReference>
<keyword evidence="3" id="KW-0235">DNA replication</keyword>
<dbReference type="GO" id="GO:0005829">
    <property type="term" value="C:cytosol"/>
    <property type="evidence" value="ECO:0007669"/>
    <property type="project" value="TreeGrafter"/>
</dbReference>
<dbReference type="OrthoDB" id="6530962at2"/>
<keyword evidence="2" id="KW-0639">Primosome</keyword>
<evidence type="ECO:0000256" key="7">
    <source>
        <dbReference type="ARBA" id="ARBA00022840"/>
    </source>
</evidence>
<organism evidence="13 16">
    <name type="scientific">Gilliamella apicola</name>
    <dbReference type="NCBI Taxonomy" id="1196095"/>
    <lineage>
        <taxon>Bacteria</taxon>
        <taxon>Pseudomonadati</taxon>
        <taxon>Pseudomonadota</taxon>
        <taxon>Gammaproteobacteria</taxon>
        <taxon>Orbales</taxon>
        <taxon>Orbaceae</taxon>
        <taxon>Gilliamella</taxon>
    </lineage>
</organism>
<dbReference type="PROSITE" id="PS51199">
    <property type="entry name" value="SF4_HELICASE"/>
    <property type="match status" value="1"/>
</dbReference>
<comment type="similarity">
    <text evidence="1">Belongs to the helicase family. DnaB subfamily.</text>
</comment>
<reference evidence="15 16" key="1">
    <citation type="submission" date="2017-03" db="EMBL/GenBank/DDBJ databases">
        <title>Comparative genomics of honeybee gut symbionts reveal geographically distinct and subgroup specific antibiotic resistance.</title>
        <authorList>
            <person name="Ludvigsen J."/>
            <person name="Porcellato D."/>
            <person name="Labee-Lund T.M."/>
            <person name="Amdam G.V."/>
            <person name="Rudi K."/>
        </authorList>
    </citation>
    <scope>NUCLEOTIDE SEQUENCE [LARGE SCALE GENOMIC DNA]</scope>
    <source>
        <strain evidence="13 16">A-7-12</strain>
        <strain evidence="14 15">A-9-12</strain>
    </source>
</reference>
<evidence type="ECO:0000256" key="9">
    <source>
        <dbReference type="ARBA" id="ARBA00023235"/>
    </source>
</evidence>
<dbReference type="SUPFAM" id="SSF48024">
    <property type="entry name" value="N-terminal domain of DnaB helicase"/>
    <property type="match status" value="1"/>
</dbReference>